<dbReference type="NCBIfam" id="TIGR02887">
    <property type="entry name" value="spore_ger_x_C"/>
    <property type="match status" value="1"/>
</dbReference>
<comment type="subcellular location">
    <subcellularLocation>
        <location evidence="1">Membrane</location>
        <topology evidence="1">Lipid-anchor</topology>
    </subcellularLocation>
</comment>
<dbReference type="Proteomes" id="UP000285456">
    <property type="component" value="Unassembled WGS sequence"/>
</dbReference>
<feature type="domain" description="Spore germination GerAC-like C-terminal" evidence="9">
    <location>
        <begin position="211"/>
        <end position="379"/>
    </location>
</feature>
<feature type="chain" id="PRO_5039324116" evidence="8">
    <location>
        <begin position="25"/>
        <end position="392"/>
    </location>
</feature>
<dbReference type="GO" id="GO:0009847">
    <property type="term" value="P:spore germination"/>
    <property type="evidence" value="ECO:0007669"/>
    <property type="project" value="InterPro"/>
</dbReference>
<evidence type="ECO:0000259" key="9">
    <source>
        <dbReference type="Pfam" id="PF05504"/>
    </source>
</evidence>
<evidence type="ECO:0000313" key="12">
    <source>
        <dbReference type="Proteomes" id="UP000285456"/>
    </source>
</evidence>
<dbReference type="PANTHER" id="PTHR35789:SF1">
    <property type="entry name" value="SPORE GERMINATION PROTEIN B3"/>
    <property type="match status" value="1"/>
</dbReference>
<evidence type="ECO:0000256" key="4">
    <source>
        <dbReference type="ARBA" id="ARBA00022729"/>
    </source>
</evidence>
<dbReference type="InterPro" id="IPR057336">
    <property type="entry name" value="GerAC_N"/>
</dbReference>
<evidence type="ECO:0000256" key="2">
    <source>
        <dbReference type="ARBA" id="ARBA00007886"/>
    </source>
</evidence>
<name>A0A417YM52_9BACI</name>
<evidence type="ECO:0000256" key="7">
    <source>
        <dbReference type="ARBA" id="ARBA00023288"/>
    </source>
</evidence>
<dbReference type="InterPro" id="IPR008844">
    <property type="entry name" value="Spore_GerAC-like"/>
</dbReference>
<evidence type="ECO:0000256" key="1">
    <source>
        <dbReference type="ARBA" id="ARBA00004635"/>
    </source>
</evidence>
<keyword evidence="3" id="KW-0309">Germination</keyword>
<dbReference type="GO" id="GO:0016020">
    <property type="term" value="C:membrane"/>
    <property type="evidence" value="ECO:0007669"/>
    <property type="project" value="UniProtKB-SubCell"/>
</dbReference>
<feature type="signal peptide" evidence="8">
    <location>
        <begin position="1"/>
        <end position="24"/>
    </location>
</feature>
<dbReference type="OrthoDB" id="2592518at2"/>
<keyword evidence="4 8" id="KW-0732">Signal</keyword>
<evidence type="ECO:0000313" key="11">
    <source>
        <dbReference type="EMBL" id="RHW34569.1"/>
    </source>
</evidence>
<dbReference type="Pfam" id="PF05504">
    <property type="entry name" value="Spore_GerAC"/>
    <property type="match status" value="1"/>
</dbReference>
<dbReference type="EMBL" id="QWEH01000002">
    <property type="protein sequence ID" value="RHW34569.1"/>
    <property type="molecule type" value="Genomic_DNA"/>
</dbReference>
<comment type="caution">
    <text evidence="11">The sequence shown here is derived from an EMBL/GenBank/DDBJ whole genome shotgun (WGS) entry which is preliminary data.</text>
</comment>
<dbReference type="RefSeq" id="WP_118888796.1">
    <property type="nucleotide sequence ID" value="NZ_PHUT01000002.1"/>
</dbReference>
<comment type="similarity">
    <text evidence="2">Belongs to the GerABKC lipoprotein family.</text>
</comment>
<dbReference type="InterPro" id="IPR046953">
    <property type="entry name" value="Spore_GerAC-like_C"/>
</dbReference>
<dbReference type="PANTHER" id="PTHR35789">
    <property type="entry name" value="SPORE GERMINATION PROTEIN B3"/>
    <property type="match status" value="1"/>
</dbReference>
<dbReference type="Pfam" id="PF25198">
    <property type="entry name" value="Spore_GerAC_N"/>
    <property type="match status" value="1"/>
</dbReference>
<keyword evidence="12" id="KW-1185">Reference proteome</keyword>
<evidence type="ECO:0000256" key="8">
    <source>
        <dbReference type="SAM" id="SignalP"/>
    </source>
</evidence>
<reference evidence="11 12" key="1">
    <citation type="journal article" date="2007" name="Int. J. Syst. Evol. Microbiol.">
        <title>Oceanobacillus profundus sp. nov., isolated from a deep-sea sediment core.</title>
        <authorList>
            <person name="Kim Y.G."/>
            <person name="Choi D.H."/>
            <person name="Hyun S."/>
            <person name="Cho B.C."/>
        </authorList>
    </citation>
    <scope>NUCLEOTIDE SEQUENCE [LARGE SCALE GENOMIC DNA]</scope>
    <source>
        <strain evidence="11 12">DSM 18246</strain>
    </source>
</reference>
<evidence type="ECO:0000256" key="3">
    <source>
        <dbReference type="ARBA" id="ARBA00022544"/>
    </source>
</evidence>
<proteinExistence type="inferred from homology"/>
<dbReference type="Gene3D" id="3.30.300.210">
    <property type="entry name" value="Nutrient germinant receptor protein C, domain 3"/>
    <property type="match status" value="1"/>
</dbReference>
<dbReference type="AlphaFoldDB" id="A0A417YM52"/>
<feature type="domain" description="Spore germination protein N-terminal" evidence="10">
    <location>
        <begin position="23"/>
        <end position="192"/>
    </location>
</feature>
<dbReference type="PROSITE" id="PS51257">
    <property type="entry name" value="PROKAR_LIPOPROTEIN"/>
    <property type="match status" value="1"/>
</dbReference>
<protein>
    <submittedName>
        <fullName evidence="11">Ger(X)C family spore germination protein</fullName>
    </submittedName>
</protein>
<keyword evidence="7" id="KW-0449">Lipoprotein</keyword>
<evidence type="ECO:0000256" key="6">
    <source>
        <dbReference type="ARBA" id="ARBA00023139"/>
    </source>
</evidence>
<dbReference type="Gene3D" id="6.20.190.10">
    <property type="entry name" value="Nutrient germinant receptor protein C, domain 1"/>
    <property type="match status" value="1"/>
</dbReference>
<evidence type="ECO:0000259" key="10">
    <source>
        <dbReference type="Pfam" id="PF25198"/>
    </source>
</evidence>
<keyword evidence="5" id="KW-0472">Membrane</keyword>
<dbReference type="InterPro" id="IPR038501">
    <property type="entry name" value="Spore_GerAC_C_sf"/>
</dbReference>
<sequence>MKRKCRLILLIVMIPLLTSCWGRTEVIDIALVTGIAIDKGENKNILLSLQIAVPKNLGPQAGKGSGGSETTIVVSEEGQDIMEAYRQIQLKLSREVFFGQSNVLIIGEELATEGVSSVLDFFTRFRQPQLGSTILFAKGKANDKLNLKPQIESMTTEEIREQEKRGAGLEVKVRDFLTRMLADGDEPFASEVSSEPLEKENNSSDMVPSLNGAAIFKGDKLVGWMDDKESRGLLWMRDEFVSGAISLTVPGNEGGGQIGAEILQVSSKIKPTVSKDNVKIKVDSYGEVEIFENSSTFDLNDPENIQKVKKMFEDEVKERLELTVNKAQKELQSDVFGIGHAVYRSNPKLWNDMYKSKWAEVFPEIEIVIATEIKIKGTGFTNQSIIFSNQKD</sequence>
<gene>
    <name evidence="11" type="ORF">D1B32_05265</name>
</gene>
<accession>A0A417YM52</accession>
<organism evidence="11 12">
    <name type="scientific">Oceanobacillus profundus</name>
    <dbReference type="NCBI Taxonomy" id="372463"/>
    <lineage>
        <taxon>Bacteria</taxon>
        <taxon>Bacillati</taxon>
        <taxon>Bacillota</taxon>
        <taxon>Bacilli</taxon>
        <taxon>Bacillales</taxon>
        <taxon>Bacillaceae</taxon>
        <taxon>Oceanobacillus</taxon>
    </lineage>
</organism>
<keyword evidence="6" id="KW-0564">Palmitate</keyword>
<evidence type="ECO:0000256" key="5">
    <source>
        <dbReference type="ARBA" id="ARBA00023136"/>
    </source>
</evidence>